<keyword evidence="7" id="KW-1185">Reference proteome</keyword>
<evidence type="ECO:0000256" key="5">
    <source>
        <dbReference type="ARBA" id="ARBA00023004"/>
    </source>
</evidence>
<dbReference type="InParanoid" id="B3RU48"/>
<dbReference type="Gene3D" id="1.10.630.10">
    <property type="entry name" value="Cytochrome P450"/>
    <property type="match status" value="1"/>
</dbReference>
<dbReference type="SUPFAM" id="SSF48264">
    <property type="entry name" value="Cytochrome P450"/>
    <property type="match status" value="1"/>
</dbReference>
<feature type="non-terminal residue" evidence="6">
    <location>
        <position position="1"/>
    </location>
</feature>
<evidence type="ECO:0000256" key="2">
    <source>
        <dbReference type="ARBA" id="ARBA00022617"/>
    </source>
</evidence>
<dbReference type="InterPro" id="IPR001128">
    <property type="entry name" value="Cyt_P450"/>
</dbReference>
<dbReference type="Proteomes" id="UP000009022">
    <property type="component" value="Unassembled WGS sequence"/>
</dbReference>
<comment type="similarity">
    <text evidence="1">Belongs to the cytochrome P450 family.</text>
</comment>
<reference evidence="6 7" key="1">
    <citation type="journal article" date="2008" name="Nature">
        <title>The Trichoplax genome and the nature of placozoans.</title>
        <authorList>
            <person name="Srivastava M."/>
            <person name="Begovic E."/>
            <person name="Chapman J."/>
            <person name="Putnam N.H."/>
            <person name="Hellsten U."/>
            <person name="Kawashima T."/>
            <person name="Kuo A."/>
            <person name="Mitros T."/>
            <person name="Salamov A."/>
            <person name="Carpenter M.L."/>
            <person name="Signorovitch A.Y."/>
            <person name="Moreno M.A."/>
            <person name="Kamm K."/>
            <person name="Grimwood J."/>
            <person name="Schmutz J."/>
            <person name="Shapiro H."/>
            <person name="Grigoriev I.V."/>
            <person name="Buss L.W."/>
            <person name="Schierwater B."/>
            <person name="Dellaporta S.L."/>
            <person name="Rokhsar D.S."/>
        </authorList>
    </citation>
    <scope>NUCLEOTIDE SEQUENCE [LARGE SCALE GENOMIC DNA]</scope>
    <source>
        <strain evidence="6 7">Grell-BS-1999</strain>
    </source>
</reference>
<dbReference type="OrthoDB" id="10043024at2759"/>
<evidence type="ECO:0000256" key="1">
    <source>
        <dbReference type="ARBA" id="ARBA00010617"/>
    </source>
</evidence>
<accession>B3RU48</accession>
<dbReference type="PANTHER" id="PTHR24302">
    <property type="entry name" value="CYTOCHROME P450 FAMILY 3"/>
    <property type="match status" value="1"/>
</dbReference>
<protein>
    <recommendedName>
        <fullName evidence="8">Cytochrome P450</fullName>
    </recommendedName>
</protein>
<dbReference type="GO" id="GO:0020037">
    <property type="term" value="F:heme binding"/>
    <property type="evidence" value="ECO:0007669"/>
    <property type="project" value="InterPro"/>
</dbReference>
<keyword evidence="5" id="KW-0408">Iron</keyword>
<dbReference type="AlphaFoldDB" id="B3RU48"/>
<dbReference type="RefSeq" id="XP_002111774.1">
    <property type="nucleotide sequence ID" value="XM_002111738.1"/>
</dbReference>
<evidence type="ECO:0000313" key="6">
    <source>
        <dbReference type="EMBL" id="EDV25741.1"/>
    </source>
</evidence>
<dbReference type="GO" id="GO:0016705">
    <property type="term" value="F:oxidoreductase activity, acting on paired donors, with incorporation or reduction of molecular oxygen"/>
    <property type="evidence" value="ECO:0007669"/>
    <property type="project" value="InterPro"/>
</dbReference>
<sequence length="136" mass="15381">FAKRGIPGPKSSIIFGNLLDYQNKFELRYESVAINAKKYGKVIGCYYGKYPVLYIVDVDMVQKVLITQSKKFINRISLSSANRKSIGLFQACDEVWKRARDSLSPLFSSMNLNEMIAFTNKAGKKLSQIILEKSGQ</sequence>
<evidence type="ECO:0000313" key="7">
    <source>
        <dbReference type="Proteomes" id="UP000009022"/>
    </source>
</evidence>
<dbReference type="GeneID" id="6752987"/>
<evidence type="ECO:0008006" key="8">
    <source>
        <dbReference type="Google" id="ProtNLM"/>
    </source>
</evidence>
<keyword evidence="3" id="KW-0479">Metal-binding</keyword>
<dbReference type="InterPro" id="IPR050705">
    <property type="entry name" value="Cytochrome_P450_3A"/>
</dbReference>
<dbReference type="eggNOG" id="KOG0158">
    <property type="taxonomic scope" value="Eukaryota"/>
</dbReference>
<gene>
    <name evidence="6" type="ORF">TRIADDRAFT_24220</name>
</gene>
<name>B3RU48_TRIAD</name>
<dbReference type="Pfam" id="PF00067">
    <property type="entry name" value="p450"/>
    <property type="match status" value="1"/>
</dbReference>
<dbReference type="PANTHER" id="PTHR24302:SF15">
    <property type="entry name" value="FATTY-ACID PEROXYGENASE"/>
    <property type="match status" value="1"/>
</dbReference>
<keyword evidence="2" id="KW-0349">Heme</keyword>
<proteinExistence type="inferred from homology"/>
<dbReference type="InterPro" id="IPR036396">
    <property type="entry name" value="Cyt_P450_sf"/>
</dbReference>
<dbReference type="CTD" id="6752987"/>
<keyword evidence="4" id="KW-0560">Oxidoreductase</keyword>
<evidence type="ECO:0000256" key="4">
    <source>
        <dbReference type="ARBA" id="ARBA00023002"/>
    </source>
</evidence>
<dbReference type="KEGG" id="tad:TRIADDRAFT_24220"/>
<dbReference type="GO" id="GO:0005506">
    <property type="term" value="F:iron ion binding"/>
    <property type="evidence" value="ECO:0007669"/>
    <property type="project" value="InterPro"/>
</dbReference>
<evidence type="ECO:0000256" key="3">
    <source>
        <dbReference type="ARBA" id="ARBA00022723"/>
    </source>
</evidence>
<dbReference type="GO" id="GO:0004497">
    <property type="term" value="F:monooxygenase activity"/>
    <property type="evidence" value="ECO:0007669"/>
    <property type="project" value="InterPro"/>
</dbReference>
<organism evidence="6 7">
    <name type="scientific">Trichoplax adhaerens</name>
    <name type="common">Trichoplax reptans</name>
    <dbReference type="NCBI Taxonomy" id="10228"/>
    <lineage>
        <taxon>Eukaryota</taxon>
        <taxon>Metazoa</taxon>
        <taxon>Placozoa</taxon>
        <taxon>Uniplacotomia</taxon>
        <taxon>Trichoplacea</taxon>
        <taxon>Trichoplacidae</taxon>
        <taxon>Trichoplax</taxon>
    </lineage>
</organism>
<dbReference type="HOGENOM" id="CLU_1880681_0_0_1"/>
<dbReference type="EMBL" id="DS985244">
    <property type="protein sequence ID" value="EDV25741.1"/>
    <property type="molecule type" value="Genomic_DNA"/>
</dbReference>
<dbReference type="PhylomeDB" id="B3RU48"/>